<evidence type="ECO:0000259" key="4">
    <source>
        <dbReference type="PROSITE" id="PS50111"/>
    </source>
</evidence>
<dbReference type="PROSITE" id="PS50111">
    <property type="entry name" value="CHEMOTAXIS_TRANSDUC_2"/>
    <property type="match status" value="1"/>
</dbReference>
<dbReference type="PANTHER" id="PTHR32089">
    <property type="entry name" value="METHYL-ACCEPTING CHEMOTAXIS PROTEIN MCPB"/>
    <property type="match status" value="1"/>
</dbReference>
<accession>A0A9X2MLM4</accession>
<protein>
    <submittedName>
        <fullName evidence="5">PocR ligand-binding domain-containing protein</fullName>
    </submittedName>
</protein>
<dbReference type="GO" id="GO:0016020">
    <property type="term" value="C:membrane"/>
    <property type="evidence" value="ECO:0007669"/>
    <property type="project" value="InterPro"/>
</dbReference>
<dbReference type="RefSeq" id="WP_042683246.1">
    <property type="nucleotide sequence ID" value="NZ_CABKTM010000074.1"/>
</dbReference>
<evidence type="ECO:0000256" key="1">
    <source>
        <dbReference type="ARBA" id="ARBA00023224"/>
    </source>
</evidence>
<keyword evidence="3" id="KW-0175">Coiled coil</keyword>
<dbReference type="PANTHER" id="PTHR32089:SF112">
    <property type="entry name" value="LYSOZYME-LIKE PROTEIN-RELATED"/>
    <property type="match status" value="1"/>
</dbReference>
<dbReference type="SUPFAM" id="SSF58104">
    <property type="entry name" value="Methyl-accepting chemotaxis protein (MCP) signaling domain"/>
    <property type="match status" value="1"/>
</dbReference>
<reference evidence="5" key="1">
    <citation type="submission" date="2022-07" db="EMBL/GenBank/DDBJ databases">
        <title>Enhanced cultured diversity of the mouse gut microbiota enables custom-made synthetic communities.</title>
        <authorList>
            <person name="Afrizal A."/>
        </authorList>
    </citation>
    <scope>NUCLEOTIDE SEQUENCE</scope>
    <source>
        <strain evidence="5">DSM 29482</strain>
    </source>
</reference>
<dbReference type="InterPro" id="IPR018771">
    <property type="entry name" value="PocR_dom"/>
</dbReference>
<keyword evidence="6" id="KW-1185">Reference proteome</keyword>
<feature type="coiled-coil region" evidence="3">
    <location>
        <begin position="183"/>
        <end position="221"/>
    </location>
</feature>
<feature type="domain" description="Methyl-accepting transducer" evidence="4">
    <location>
        <begin position="182"/>
        <end position="344"/>
    </location>
</feature>
<dbReference type="GO" id="GO:0007165">
    <property type="term" value="P:signal transduction"/>
    <property type="evidence" value="ECO:0007669"/>
    <property type="project" value="UniProtKB-KW"/>
</dbReference>
<dbReference type="Pfam" id="PF00015">
    <property type="entry name" value="MCPsignal"/>
    <property type="match status" value="1"/>
</dbReference>
<name>A0A9X2MLM4_9FIRM</name>
<dbReference type="EMBL" id="JANJZL010000015">
    <property type="protein sequence ID" value="MCR2045310.1"/>
    <property type="molecule type" value="Genomic_DNA"/>
</dbReference>
<dbReference type="Pfam" id="PF10114">
    <property type="entry name" value="PocR"/>
    <property type="match status" value="1"/>
</dbReference>
<dbReference type="InterPro" id="IPR004089">
    <property type="entry name" value="MCPsignal_dom"/>
</dbReference>
<comment type="caution">
    <text evidence="5">The sequence shown here is derived from an EMBL/GenBank/DDBJ whole genome shotgun (WGS) entry which is preliminary data.</text>
</comment>
<evidence type="ECO:0000256" key="2">
    <source>
        <dbReference type="PROSITE-ProRule" id="PRU00284"/>
    </source>
</evidence>
<sequence>MSNTYLNLNLENVKIEDVIDIKFLQKIQDGFATAVGLASITVDLDGNHVTKPSKFTEFCNLVHSTEIGHDRCAACDREGGEKAMRTGKPVVHQCHAGLIDFAAPIMLEGRLIGTILGGQVIESLQDDEKYEKIASEIGVEGSSLVEASKKVRKMSKSEILAAAEVLYFLANNMVKDWYNQYKLKEVSNKLNENLNQIVATMEELSASAQEVSNTQQHLNKEINNVNTMSEQISEVLEFIKKIADQTHMLGLNAAIEAARAGSAGLGFGVVAEEIRKLSSQSKETVEKIKSFISNIQSSVNNTVKMGDNTASVTEQQAAAVQEVTASIEEITALSENLNELAINK</sequence>
<evidence type="ECO:0000256" key="3">
    <source>
        <dbReference type="SAM" id="Coils"/>
    </source>
</evidence>
<dbReference type="AlphaFoldDB" id="A0A9X2MLM4"/>
<dbReference type="SMART" id="SM00283">
    <property type="entry name" value="MA"/>
    <property type="match status" value="1"/>
</dbReference>
<evidence type="ECO:0000313" key="6">
    <source>
        <dbReference type="Proteomes" id="UP001142078"/>
    </source>
</evidence>
<dbReference type="Gene3D" id="1.10.287.950">
    <property type="entry name" value="Methyl-accepting chemotaxis protein"/>
    <property type="match status" value="1"/>
</dbReference>
<keyword evidence="1 2" id="KW-0807">Transducer</keyword>
<proteinExistence type="predicted"/>
<dbReference type="Proteomes" id="UP001142078">
    <property type="component" value="Unassembled WGS sequence"/>
</dbReference>
<dbReference type="OrthoDB" id="1675535at2"/>
<gene>
    <name evidence="5" type="ORF">NSA23_14495</name>
</gene>
<organism evidence="5 6">
    <name type="scientific">Anaerosalibacter massiliensis</name>
    <dbReference type="NCBI Taxonomy" id="1347392"/>
    <lineage>
        <taxon>Bacteria</taxon>
        <taxon>Bacillati</taxon>
        <taxon>Bacillota</taxon>
        <taxon>Tissierellia</taxon>
        <taxon>Tissierellales</taxon>
        <taxon>Sporanaerobacteraceae</taxon>
        <taxon>Anaerosalibacter</taxon>
    </lineage>
</organism>
<evidence type="ECO:0000313" key="5">
    <source>
        <dbReference type="EMBL" id="MCR2045310.1"/>
    </source>
</evidence>